<dbReference type="Pfam" id="PF05742">
    <property type="entry name" value="TANGO2"/>
    <property type="match status" value="1"/>
</dbReference>
<dbReference type="AlphaFoldDB" id="A0A8H3EW67"/>
<comment type="caution">
    <text evidence="1">The sequence shown here is derived from an EMBL/GenBank/DDBJ whole genome shotgun (WGS) entry which is preliminary data.</text>
</comment>
<keyword evidence="2" id="KW-1185">Reference proteome</keyword>
<gene>
    <name evidence="1" type="ORF">GOMPHAMPRED_006915</name>
</gene>
<name>A0A8H3EW67_9LECA</name>
<dbReference type="Proteomes" id="UP000664169">
    <property type="component" value="Unassembled WGS sequence"/>
</dbReference>
<evidence type="ECO:0000313" key="2">
    <source>
        <dbReference type="Proteomes" id="UP000664169"/>
    </source>
</evidence>
<dbReference type="PANTHER" id="PTHR17985">
    <property type="entry name" value="SER/THR-RICH PROTEIN T10 IN DGCR REGION"/>
    <property type="match status" value="1"/>
</dbReference>
<dbReference type="OrthoDB" id="191601at2759"/>
<dbReference type="EMBL" id="CAJPDQ010000005">
    <property type="protein sequence ID" value="CAF9909966.1"/>
    <property type="molecule type" value="Genomic_DNA"/>
</dbReference>
<dbReference type="PANTHER" id="PTHR17985:SF8">
    <property type="entry name" value="TRANSPORT AND GOLGI ORGANIZATION PROTEIN 2 HOMOLOG"/>
    <property type="match status" value="1"/>
</dbReference>
<dbReference type="GO" id="GO:0009306">
    <property type="term" value="P:protein secretion"/>
    <property type="evidence" value="ECO:0007669"/>
    <property type="project" value="TreeGrafter"/>
</dbReference>
<evidence type="ECO:0000313" key="1">
    <source>
        <dbReference type="EMBL" id="CAF9909966.1"/>
    </source>
</evidence>
<dbReference type="GO" id="GO:0007030">
    <property type="term" value="P:Golgi organization"/>
    <property type="evidence" value="ECO:0007669"/>
    <property type="project" value="TreeGrafter"/>
</dbReference>
<dbReference type="GO" id="GO:0005794">
    <property type="term" value="C:Golgi apparatus"/>
    <property type="evidence" value="ECO:0007669"/>
    <property type="project" value="TreeGrafter"/>
</dbReference>
<organism evidence="1 2">
    <name type="scientific">Gomphillus americanus</name>
    <dbReference type="NCBI Taxonomy" id="1940652"/>
    <lineage>
        <taxon>Eukaryota</taxon>
        <taxon>Fungi</taxon>
        <taxon>Dikarya</taxon>
        <taxon>Ascomycota</taxon>
        <taxon>Pezizomycotina</taxon>
        <taxon>Lecanoromycetes</taxon>
        <taxon>OSLEUM clade</taxon>
        <taxon>Ostropomycetidae</taxon>
        <taxon>Ostropales</taxon>
        <taxon>Graphidaceae</taxon>
        <taxon>Gomphilloideae</taxon>
        <taxon>Gomphillus</taxon>
    </lineage>
</organism>
<accession>A0A8H3EW67</accession>
<sequence length="310" mass="33785">MCIVLISNQHPSYPLILASNRDEFLGRPTLQADFWAPPNGHVLGGRDLFRPAQGTWLGVTQDGRLAVLTNFREDTEPANPAAVSRGEMVNAFLMAPAEDVADIEDFVKRLISGDAARGSGGFSLVCGRIGQALAVVSNRMQQEGEVKWIGHDGGRETVGLSNATFGDHTWPKVVNGRRMMEDLMRDWIESGTSREQIVESLFGLLSTDTLPMPKEGEGWETSVKQLRNSIFVPRLGARVKSAGEPSASQDPASVPLATATSGLYGTQKQTIVMLDKHGHLFFTEKTLFDEKGKDINGQPDSIRAFDFGIS</sequence>
<dbReference type="InterPro" id="IPR008551">
    <property type="entry name" value="TANGO2"/>
</dbReference>
<evidence type="ECO:0008006" key="3">
    <source>
        <dbReference type="Google" id="ProtNLM"/>
    </source>
</evidence>
<protein>
    <recommendedName>
        <fullName evidence="3">DUF833-domain-containing protein</fullName>
    </recommendedName>
</protein>
<reference evidence="1" key="1">
    <citation type="submission" date="2021-03" db="EMBL/GenBank/DDBJ databases">
        <authorList>
            <person name="Tagirdzhanova G."/>
        </authorList>
    </citation>
    <scope>NUCLEOTIDE SEQUENCE</scope>
</reference>
<proteinExistence type="predicted"/>